<feature type="signal peptide" evidence="3">
    <location>
        <begin position="1"/>
        <end position="24"/>
    </location>
</feature>
<dbReference type="PANTHER" id="PTHR35535:SF1">
    <property type="entry name" value="HEAT SHOCK PROTEIN HSLJ"/>
    <property type="match status" value="1"/>
</dbReference>
<evidence type="ECO:0000256" key="3">
    <source>
        <dbReference type="SAM" id="SignalP"/>
    </source>
</evidence>
<dbReference type="Gene3D" id="2.40.128.270">
    <property type="match status" value="1"/>
</dbReference>
<dbReference type="EMBL" id="LGAA01000018">
    <property type="protein sequence ID" value="KPD02851.1"/>
    <property type="molecule type" value="Genomic_DNA"/>
</dbReference>
<dbReference type="AlphaFoldDB" id="A0A0N0IAM3"/>
<evidence type="ECO:0000256" key="1">
    <source>
        <dbReference type="ARBA" id="ARBA00017922"/>
    </source>
</evidence>
<name>A0A0N0IAM3_9GAMM</name>
<feature type="domain" description="DUF306" evidence="4">
    <location>
        <begin position="31"/>
        <end position="135"/>
    </location>
</feature>
<feature type="chain" id="PRO_5005851236" description="Type IV secretion system putative lipoprotein virB7" evidence="3">
    <location>
        <begin position="25"/>
        <end position="143"/>
    </location>
</feature>
<keyword evidence="6" id="KW-1185">Reference proteome</keyword>
<evidence type="ECO:0000313" key="5">
    <source>
        <dbReference type="EMBL" id="KPD02851.1"/>
    </source>
</evidence>
<evidence type="ECO:0000259" key="4">
    <source>
        <dbReference type="Pfam" id="PF03724"/>
    </source>
</evidence>
<keyword evidence="2 3" id="KW-0732">Signal</keyword>
<dbReference type="InterPro" id="IPR012640">
    <property type="entry name" value="Membr_lipoprot_lipid_attach_CS"/>
</dbReference>
<keyword evidence="5" id="KW-0346">Stress response</keyword>
<reference evidence="5 6" key="1">
    <citation type="submission" date="2015-07" db="EMBL/GenBank/DDBJ databases">
        <title>ATOL: Assembling a taxonomically balanced genome-scale reconstruction of the evolutionary history of the Enterobacteriaceae.</title>
        <authorList>
            <person name="Plunkett G.III."/>
            <person name="Neeno-Eckwall E.C."/>
            <person name="Glasner J.D."/>
            <person name="Perna N.T."/>
        </authorList>
    </citation>
    <scope>NUCLEOTIDE SEQUENCE [LARGE SCALE GENOMIC DNA]</scope>
    <source>
        <strain evidence="5 6">ATCC 35017</strain>
    </source>
</reference>
<dbReference type="InterPro" id="IPR053147">
    <property type="entry name" value="Hsp_HslJ-like"/>
</dbReference>
<gene>
    <name evidence="5" type="ORF">M992_2008</name>
</gene>
<proteinExistence type="predicted"/>
<dbReference type="RefSeq" id="WP_053908412.1">
    <property type="nucleotide sequence ID" value="NZ_CAWMUS010000018.1"/>
</dbReference>
<protein>
    <recommendedName>
        <fullName evidence="1">Type IV secretion system putative lipoprotein virB7</fullName>
    </recommendedName>
</protein>
<organism evidence="5 6">
    <name type="scientific">Moellerella wisconsensis ATCC 35017</name>
    <dbReference type="NCBI Taxonomy" id="1354267"/>
    <lineage>
        <taxon>Bacteria</taxon>
        <taxon>Pseudomonadati</taxon>
        <taxon>Pseudomonadota</taxon>
        <taxon>Gammaproteobacteria</taxon>
        <taxon>Enterobacterales</taxon>
        <taxon>Morganellaceae</taxon>
        <taxon>Moellerella</taxon>
    </lineage>
</organism>
<dbReference type="PROSITE" id="PS51257">
    <property type="entry name" value="PROKAR_LIPOPROTEIN"/>
    <property type="match status" value="1"/>
</dbReference>
<accession>A0A0N0IAM3</accession>
<dbReference type="Pfam" id="PF08139">
    <property type="entry name" value="LPAM_1"/>
    <property type="match status" value="1"/>
</dbReference>
<sequence length="143" mass="15940">MKRIISLALSMLVLSACQSSKVSADNQLVEKQLMHHNYVLTLVNGQPITATRGAPSIEFGENMFVSGAMCNQFTGMGHIVDGKLFVKQLAMTDMLCINENLSQWDQLISKMLNQGAKIKLTQNSLVLSQGKNQLTYTLRDWVY</sequence>
<evidence type="ECO:0000313" key="6">
    <source>
        <dbReference type="Proteomes" id="UP000053226"/>
    </source>
</evidence>
<dbReference type="PANTHER" id="PTHR35535">
    <property type="entry name" value="HEAT SHOCK PROTEIN HSLJ"/>
    <property type="match status" value="1"/>
</dbReference>
<dbReference type="Pfam" id="PF03724">
    <property type="entry name" value="META"/>
    <property type="match status" value="1"/>
</dbReference>
<evidence type="ECO:0000256" key="2">
    <source>
        <dbReference type="ARBA" id="ARBA00022729"/>
    </source>
</evidence>
<comment type="caution">
    <text evidence="5">The sequence shown here is derived from an EMBL/GenBank/DDBJ whole genome shotgun (WGS) entry which is preliminary data.</text>
</comment>
<dbReference type="OrthoDB" id="5600341at2"/>
<dbReference type="InterPro" id="IPR038670">
    <property type="entry name" value="HslJ-like_sf"/>
</dbReference>
<dbReference type="Proteomes" id="UP000053226">
    <property type="component" value="Unassembled WGS sequence"/>
</dbReference>
<dbReference type="InterPro" id="IPR005184">
    <property type="entry name" value="DUF306_Meta_HslJ"/>
</dbReference>